<feature type="transmembrane region" description="Helical" evidence="1">
    <location>
        <begin position="12"/>
        <end position="28"/>
    </location>
</feature>
<dbReference type="Gene3D" id="3.10.620.30">
    <property type="match status" value="1"/>
</dbReference>
<protein>
    <submittedName>
        <fullName evidence="3">Transglutaminase domain-containing protein</fullName>
    </submittedName>
</protein>
<comment type="caution">
    <text evidence="3">The sequence shown here is derived from an EMBL/GenBank/DDBJ whole genome shotgun (WGS) entry which is preliminary data.</text>
</comment>
<dbReference type="Proteomes" id="UP001168380">
    <property type="component" value="Unassembled WGS sequence"/>
</dbReference>
<dbReference type="SUPFAM" id="SSF54001">
    <property type="entry name" value="Cysteine proteinases"/>
    <property type="match status" value="1"/>
</dbReference>
<proteinExistence type="predicted"/>
<keyword evidence="1" id="KW-0812">Transmembrane</keyword>
<dbReference type="Pfam" id="PF01841">
    <property type="entry name" value="Transglut_core"/>
    <property type="match status" value="1"/>
</dbReference>
<organism evidence="3 4">
    <name type="scientific">Gilvimarinus algae</name>
    <dbReference type="NCBI Taxonomy" id="3058037"/>
    <lineage>
        <taxon>Bacteria</taxon>
        <taxon>Pseudomonadati</taxon>
        <taxon>Pseudomonadota</taxon>
        <taxon>Gammaproteobacteria</taxon>
        <taxon>Cellvibrionales</taxon>
        <taxon>Cellvibrionaceae</taxon>
        <taxon>Gilvimarinus</taxon>
    </lineage>
</organism>
<keyword evidence="1" id="KW-0472">Membrane</keyword>
<reference evidence="3" key="1">
    <citation type="submission" date="2023-07" db="EMBL/GenBank/DDBJ databases">
        <title>Gilvimarinus algae sp. nov., isolated from the surface of Kelp.</title>
        <authorList>
            <person name="Sun Y.Y."/>
            <person name="Gong Y."/>
            <person name="Du Z.J."/>
        </authorList>
    </citation>
    <scope>NUCLEOTIDE SEQUENCE</scope>
    <source>
        <strain evidence="3">SDUM040014</strain>
    </source>
</reference>
<keyword evidence="1" id="KW-1133">Transmembrane helix</keyword>
<evidence type="ECO:0000256" key="1">
    <source>
        <dbReference type="SAM" id="Phobius"/>
    </source>
</evidence>
<sequence>MISVVRSSKWCLIALMASIAICAVIFVLDTRQDDDPDWREKSLRFSFLVENKTTEFLPKTMFKFLVPLEIEGRQGLIGLDSDQSLEIEVQEGNARYARVLLREFKPYEKRVVKVDIKVRLAKSPPHSAVPSDEYLSNESYIEASHPLVRSVVAKEDFVGPQEIYSWVSQRIQKDAYTLLPKGAVWALSRLHGDCTEHMFSFMALARNRGIPARGAAGLVSRNRVHRVSGSDFHNWAEYYGGDRWRIADTFSEVFDEHYESYVLLNFYKGEIAPFVQADDGLAVRL</sequence>
<dbReference type="EMBL" id="JAULRT010000062">
    <property type="protein sequence ID" value="MDO3383997.1"/>
    <property type="molecule type" value="Genomic_DNA"/>
</dbReference>
<feature type="domain" description="Transglutaminase-like" evidence="2">
    <location>
        <begin position="186"/>
        <end position="251"/>
    </location>
</feature>
<evidence type="ECO:0000313" key="4">
    <source>
        <dbReference type="Proteomes" id="UP001168380"/>
    </source>
</evidence>
<dbReference type="RefSeq" id="WP_302715189.1">
    <property type="nucleotide sequence ID" value="NZ_JAULRT010000062.1"/>
</dbReference>
<name>A0ABT8TNL4_9GAMM</name>
<gene>
    <name evidence="3" type="ORF">QWI16_17580</name>
</gene>
<dbReference type="SMART" id="SM00460">
    <property type="entry name" value="TGc"/>
    <property type="match status" value="1"/>
</dbReference>
<dbReference type="InterPro" id="IPR002931">
    <property type="entry name" value="Transglutaminase-like"/>
</dbReference>
<keyword evidence="4" id="KW-1185">Reference proteome</keyword>
<dbReference type="InterPro" id="IPR038765">
    <property type="entry name" value="Papain-like_cys_pep_sf"/>
</dbReference>
<evidence type="ECO:0000313" key="3">
    <source>
        <dbReference type="EMBL" id="MDO3383997.1"/>
    </source>
</evidence>
<evidence type="ECO:0000259" key="2">
    <source>
        <dbReference type="SMART" id="SM00460"/>
    </source>
</evidence>
<accession>A0ABT8TNL4</accession>